<accession>A0A1I8P891</accession>
<feature type="chain" id="PRO_5009326188" evidence="4">
    <location>
        <begin position="33"/>
        <end position="261"/>
    </location>
</feature>
<protein>
    <submittedName>
        <fullName evidence="5">Uncharacterized protein</fullName>
    </submittedName>
</protein>
<name>A0A1I8P891_STOCA</name>
<dbReference type="FunFam" id="3.15.10.30:FF:000001">
    <property type="entry name" value="Takeout-like protein 1"/>
    <property type="match status" value="1"/>
</dbReference>
<dbReference type="STRING" id="35570.A0A1I8P891"/>
<evidence type="ECO:0000313" key="6">
    <source>
        <dbReference type="Proteomes" id="UP000095300"/>
    </source>
</evidence>
<dbReference type="SMART" id="SM00700">
    <property type="entry name" value="JHBP"/>
    <property type="match status" value="1"/>
</dbReference>
<dbReference type="Proteomes" id="UP000095300">
    <property type="component" value="Unassembled WGS sequence"/>
</dbReference>
<dbReference type="OrthoDB" id="8190514at2759"/>
<dbReference type="Gene3D" id="3.15.10.30">
    <property type="entry name" value="Haemolymph juvenile hormone binding protein"/>
    <property type="match status" value="1"/>
</dbReference>
<evidence type="ECO:0000256" key="2">
    <source>
        <dbReference type="ARBA" id="ARBA00023108"/>
    </source>
</evidence>
<proteinExistence type="inferred from homology"/>
<evidence type="ECO:0000256" key="4">
    <source>
        <dbReference type="SAM" id="SignalP"/>
    </source>
</evidence>
<sequence>MQAIAFEKINCNMVKNFVIVTIVIFLSLQCQGADLPSDIAKCKAGDNACIRDKIMELFKKFPKGNPEFGMPNISALSKNNVVISRASPDAPVQLNFKFLDYTCYGFENAVVVNTTGWTKKPKVIEAHLRVPSLRMGGEYEGSGKILFLTLNGKGKGLVELVDCTAFTKFEIRLEKRNNGKNYAKIIKMKVDLEPKKLKANMENLVPNSKELSDSLNDVLNNNWKDVWNALSDGISKAFSEAIAEKITQVFDVLSYDDFYAE</sequence>
<dbReference type="PANTHER" id="PTHR11008:SF32">
    <property type="entry name" value="CIRCADIAN CLOCK-CONTROLLED PROTEIN DAYWAKE-RELATED"/>
    <property type="match status" value="1"/>
</dbReference>
<organism evidence="5 6">
    <name type="scientific">Stomoxys calcitrans</name>
    <name type="common">Stable fly</name>
    <name type="synonym">Conops calcitrans</name>
    <dbReference type="NCBI Taxonomy" id="35570"/>
    <lineage>
        <taxon>Eukaryota</taxon>
        <taxon>Metazoa</taxon>
        <taxon>Ecdysozoa</taxon>
        <taxon>Arthropoda</taxon>
        <taxon>Hexapoda</taxon>
        <taxon>Insecta</taxon>
        <taxon>Pterygota</taxon>
        <taxon>Neoptera</taxon>
        <taxon>Endopterygota</taxon>
        <taxon>Diptera</taxon>
        <taxon>Brachycera</taxon>
        <taxon>Muscomorpha</taxon>
        <taxon>Muscoidea</taxon>
        <taxon>Muscidae</taxon>
        <taxon>Stomoxys</taxon>
    </lineage>
</organism>
<feature type="signal peptide" evidence="4">
    <location>
        <begin position="1"/>
        <end position="32"/>
    </location>
</feature>
<dbReference type="EnsemblMetazoa" id="SCAU005707-RB">
    <property type="protein sequence ID" value="SCAU005707-PB"/>
    <property type="gene ID" value="SCAU005707"/>
</dbReference>
<keyword evidence="6" id="KW-1185">Reference proteome</keyword>
<evidence type="ECO:0000313" key="5">
    <source>
        <dbReference type="EnsemblMetazoa" id="SCAU005707-PB"/>
    </source>
</evidence>
<evidence type="ECO:0000256" key="3">
    <source>
        <dbReference type="ARBA" id="ARBA00060902"/>
    </source>
</evidence>
<dbReference type="InterPro" id="IPR010562">
    <property type="entry name" value="Haemolymph_juvenile_hormone-bd"/>
</dbReference>
<keyword evidence="1 4" id="KW-0732">Signal</keyword>
<dbReference type="AlphaFoldDB" id="A0A1I8P891"/>
<comment type="similarity">
    <text evidence="3">Belongs to the TO family.</text>
</comment>
<gene>
    <name evidence="5" type="primary">106090713</name>
</gene>
<dbReference type="GO" id="GO:0005615">
    <property type="term" value="C:extracellular space"/>
    <property type="evidence" value="ECO:0007669"/>
    <property type="project" value="TreeGrafter"/>
</dbReference>
<dbReference type="GO" id="GO:0007623">
    <property type="term" value="P:circadian rhythm"/>
    <property type="evidence" value="ECO:0007669"/>
    <property type="project" value="UniProtKB-ARBA"/>
</dbReference>
<dbReference type="PANTHER" id="PTHR11008">
    <property type="entry name" value="PROTEIN TAKEOUT-LIKE PROTEIN"/>
    <property type="match status" value="1"/>
</dbReference>
<dbReference type="VEuPathDB" id="VectorBase:SCAU005707"/>
<dbReference type="KEGG" id="scac:106090713"/>
<reference evidence="5" key="1">
    <citation type="submission" date="2020-05" db="UniProtKB">
        <authorList>
            <consortium name="EnsemblMetazoa"/>
        </authorList>
    </citation>
    <scope>IDENTIFICATION</scope>
    <source>
        <strain evidence="5">USDA</strain>
    </source>
</reference>
<dbReference type="Pfam" id="PF06585">
    <property type="entry name" value="JHBP"/>
    <property type="match status" value="1"/>
</dbReference>
<evidence type="ECO:0000256" key="1">
    <source>
        <dbReference type="ARBA" id="ARBA00022729"/>
    </source>
</evidence>
<keyword evidence="2" id="KW-0090">Biological rhythms</keyword>
<dbReference type="InterPro" id="IPR038606">
    <property type="entry name" value="To_sf"/>
</dbReference>